<proteinExistence type="predicted"/>
<dbReference type="Pfam" id="PF13229">
    <property type="entry name" value="Beta_helix"/>
    <property type="match status" value="1"/>
</dbReference>
<dbReference type="SUPFAM" id="SSF51126">
    <property type="entry name" value="Pectin lyase-like"/>
    <property type="match status" value="1"/>
</dbReference>
<evidence type="ECO:0000313" key="3">
    <source>
        <dbReference type="EMBL" id="SPF37426.1"/>
    </source>
</evidence>
<feature type="compositionally biased region" description="Polar residues" evidence="1">
    <location>
        <begin position="552"/>
        <end position="568"/>
    </location>
</feature>
<protein>
    <recommendedName>
        <fullName evidence="2">Right handed beta helix domain-containing protein</fullName>
    </recommendedName>
</protein>
<dbReference type="OrthoDB" id="1391467at2"/>
<organism evidence="3 4">
    <name type="scientific">Candidatus Sulfotelmatobacter kueseliae</name>
    <dbReference type="NCBI Taxonomy" id="2042962"/>
    <lineage>
        <taxon>Bacteria</taxon>
        <taxon>Pseudomonadati</taxon>
        <taxon>Acidobacteriota</taxon>
        <taxon>Terriglobia</taxon>
        <taxon>Terriglobales</taxon>
        <taxon>Candidatus Korobacteraceae</taxon>
        <taxon>Candidatus Sulfotelmatobacter</taxon>
    </lineage>
</organism>
<dbReference type="InterPro" id="IPR006626">
    <property type="entry name" value="PbH1"/>
</dbReference>
<dbReference type="InterPro" id="IPR039448">
    <property type="entry name" value="Beta_helix"/>
</dbReference>
<dbReference type="Proteomes" id="UP000238701">
    <property type="component" value="Unassembled WGS sequence"/>
</dbReference>
<gene>
    <name evidence="3" type="ORF">SBA1_180055</name>
</gene>
<dbReference type="AlphaFoldDB" id="A0A2U3KCP6"/>
<accession>A0A2U3KCP6</accession>
<dbReference type="InterPro" id="IPR011050">
    <property type="entry name" value="Pectin_lyase_fold/virulence"/>
</dbReference>
<dbReference type="EMBL" id="OMOD01000090">
    <property type="protein sequence ID" value="SPF37426.1"/>
    <property type="molecule type" value="Genomic_DNA"/>
</dbReference>
<dbReference type="InterPro" id="IPR012334">
    <property type="entry name" value="Pectin_lyas_fold"/>
</dbReference>
<sequence length="584" mass="64270">MTMLDRRRGLIAVAVILLFVIPAAAALLSPKFVKTQNSDEWVEKTFHLQQRYSRVLLVGSSTNVKNVSAAPLDLNDPFAQKPERSYPVSQCFATLQEAADAAHGGDLVAVLPGHYAGFVLRDKSDAGDGKYIHFKALGTPGSVVIDQASQIPDWMVLLEAAHHVILEGFNIAGITGPGLEPKGPRAGIMLGSNFGVHGKQAHHIAVVRVFSHNHRMWGLHSTDTHTVLIEDSVFALSCIEHSAYVSDGSDNYVIRRNIFFGSYASGLQINLDPESSLHEVLRHPRFKDFPAEQPTREWAQKLLKAATQEFGENNFPDGRGINFIVEENVINGNGKRGGGSLNLAGLQDSLVQNNLIYGNFNHGIALWDNGNPYDSSTVLPGPSSPEQARDPALLPFWGCQRNIIRNNTVLLDARGRSALLLNNGSWGNVVRNNILINDQPNSLEVTATSIYRLDSGFNILNTIHYVGISAHSLPWVIQPGSKAVTSPFSETEMLPALKQLALNLDENNHSRDGFNRESVAKEFLKYNEEPWILVEDNMWRLNPARPDFHPRSGSTLLTGSVDQKQLPQRNVAGEQRQTPDIGAY</sequence>
<reference evidence="4" key="1">
    <citation type="submission" date="2018-02" db="EMBL/GenBank/DDBJ databases">
        <authorList>
            <person name="Hausmann B."/>
        </authorList>
    </citation>
    <scope>NUCLEOTIDE SEQUENCE [LARGE SCALE GENOMIC DNA]</scope>
    <source>
        <strain evidence="4">Peat soil MAG SbA1</strain>
    </source>
</reference>
<evidence type="ECO:0000256" key="1">
    <source>
        <dbReference type="SAM" id="MobiDB-lite"/>
    </source>
</evidence>
<evidence type="ECO:0000259" key="2">
    <source>
        <dbReference type="Pfam" id="PF13229"/>
    </source>
</evidence>
<dbReference type="SMART" id="SM00710">
    <property type="entry name" value="PbH1"/>
    <property type="match status" value="6"/>
</dbReference>
<name>A0A2U3KCP6_9BACT</name>
<feature type="domain" description="Right handed beta helix" evidence="2">
    <location>
        <begin position="322"/>
        <end position="449"/>
    </location>
</feature>
<evidence type="ECO:0000313" key="4">
    <source>
        <dbReference type="Proteomes" id="UP000238701"/>
    </source>
</evidence>
<feature type="region of interest" description="Disordered" evidence="1">
    <location>
        <begin position="550"/>
        <end position="584"/>
    </location>
</feature>
<dbReference type="Gene3D" id="2.160.20.10">
    <property type="entry name" value="Single-stranded right-handed beta-helix, Pectin lyase-like"/>
    <property type="match status" value="1"/>
</dbReference>